<feature type="transmembrane region" description="Helical" evidence="6">
    <location>
        <begin position="133"/>
        <end position="154"/>
    </location>
</feature>
<keyword evidence="2" id="KW-1003">Cell membrane</keyword>
<feature type="transmembrane region" description="Helical" evidence="6">
    <location>
        <begin position="226"/>
        <end position="244"/>
    </location>
</feature>
<dbReference type="InterPro" id="IPR011701">
    <property type="entry name" value="MFS"/>
</dbReference>
<organism evidence="8 9">
    <name type="scientific">Halorubrum pallidum</name>
    <dbReference type="NCBI Taxonomy" id="1526114"/>
    <lineage>
        <taxon>Archaea</taxon>
        <taxon>Methanobacteriati</taxon>
        <taxon>Methanobacteriota</taxon>
        <taxon>Stenosarchaea group</taxon>
        <taxon>Halobacteria</taxon>
        <taxon>Halobacteriales</taxon>
        <taxon>Haloferacaceae</taxon>
        <taxon>Halorubrum</taxon>
    </lineage>
</organism>
<gene>
    <name evidence="8" type="ORF">ACFQDD_00690</name>
</gene>
<evidence type="ECO:0000259" key="7">
    <source>
        <dbReference type="PROSITE" id="PS50850"/>
    </source>
</evidence>
<dbReference type="Pfam" id="PF07690">
    <property type="entry name" value="MFS_1"/>
    <property type="match status" value="2"/>
</dbReference>
<dbReference type="PROSITE" id="PS50850">
    <property type="entry name" value="MFS"/>
    <property type="match status" value="1"/>
</dbReference>
<feature type="transmembrane region" description="Helical" evidence="6">
    <location>
        <begin position="364"/>
        <end position="387"/>
    </location>
</feature>
<dbReference type="SUPFAM" id="SSF103473">
    <property type="entry name" value="MFS general substrate transporter"/>
    <property type="match status" value="1"/>
</dbReference>
<proteinExistence type="predicted"/>
<keyword evidence="3 6" id="KW-0812">Transmembrane</keyword>
<evidence type="ECO:0000256" key="5">
    <source>
        <dbReference type="ARBA" id="ARBA00023136"/>
    </source>
</evidence>
<keyword evidence="4 6" id="KW-1133">Transmembrane helix</keyword>
<dbReference type="Proteomes" id="UP001596274">
    <property type="component" value="Unassembled WGS sequence"/>
</dbReference>
<feature type="transmembrane region" description="Helical" evidence="6">
    <location>
        <begin position="160"/>
        <end position="181"/>
    </location>
</feature>
<feature type="transmembrane region" description="Helical" evidence="6">
    <location>
        <begin position="7"/>
        <end position="25"/>
    </location>
</feature>
<dbReference type="EMBL" id="JBHSWT010000012">
    <property type="protein sequence ID" value="MFC6770053.1"/>
    <property type="molecule type" value="Genomic_DNA"/>
</dbReference>
<keyword evidence="9" id="KW-1185">Reference proteome</keyword>
<evidence type="ECO:0000313" key="9">
    <source>
        <dbReference type="Proteomes" id="UP001596274"/>
    </source>
</evidence>
<dbReference type="AlphaFoldDB" id="A0ABD5SXW0"/>
<protein>
    <submittedName>
        <fullName evidence="8">Nitrate/nitrite transporter</fullName>
    </submittedName>
</protein>
<evidence type="ECO:0000256" key="1">
    <source>
        <dbReference type="ARBA" id="ARBA00004651"/>
    </source>
</evidence>
<feature type="transmembrane region" description="Helical" evidence="6">
    <location>
        <begin position="45"/>
        <end position="65"/>
    </location>
</feature>
<keyword evidence="5 6" id="KW-0472">Membrane</keyword>
<dbReference type="PANTHER" id="PTHR43124">
    <property type="entry name" value="PURINE EFFLUX PUMP PBUE"/>
    <property type="match status" value="1"/>
</dbReference>
<name>A0ABD5SXW0_9EURY</name>
<dbReference type="PANTHER" id="PTHR43124:SF3">
    <property type="entry name" value="CHLORAMPHENICOL EFFLUX PUMP RV0191"/>
    <property type="match status" value="1"/>
</dbReference>
<evidence type="ECO:0000256" key="3">
    <source>
        <dbReference type="ARBA" id="ARBA00022692"/>
    </source>
</evidence>
<evidence type="ECO:0000256" key="4">
    <source>
        <dbReference type="ARBA" id="ARBA00022989"/>
    </source>
</evidence>
<evidence type="ECO:0000256" key="2">
    <source>
        <dbReference type="ARBA" id="ARBA00022475"/>
    </source>
</evidence>
<dbReference type="InterPro" id="IPR020846">
    <property type="entry name" value="MFS_dom"/>
</dbReference>
<feature type="transmembrane region" description="Helical" evidence="6">
    <location>
        <begin position="103"/>
        <end position="121"/>
    </location>
</feature>
<comment type="caution">
    <text evidence="8">The sequence shown here is derived from an EMBL/GenBank/DDBJ whole genome shotgun (WGS) entry which is preliminary data.</text>
</comment>
<comment type="subcellular location">
    <subcellularLocation>
        <location evidence="1">Cell membrane</location>
        <topology evidence="1">Multi-pass membrane protein</topology>
    </subcellularLocation>
</comment>
<sequence>MEDSNRVLIVTSIALFLSVLVWFNYSAVLPFVVEEWDLSSTEAGIIFAAFQAGYLVAIVPAGWLADQYSPRWVIAVGSVGTAIPSLAFAGVADDVVVGTILRFVSGMFIAGVYVPGMRFISGRYSESKRGRALGIYIGSFELSSGLSFVFATVAAEAVNWRLAIAATSFGALFVAPLILGFTRDNPDRKSSDTVIFDKTLFLNRDFLAAVSAYSWHNWELFGVRNWLLPFLITSTAFAAVESAIAPGLVVGGTIIMGGFGNIAGGWLSDRIGRLRTIAAGLGGGIVLSAIFGMLGSLPFIILVLATLCYGFIISLDSAPTSTLVTEVVADDHIGKALSIQSLAGFSTTVVSPIVFGFALDRSGYALAFPTLAAGALLGLLSVTALAWRRHD</sequence>
<dbReference type="InterPro" id="IPR050189">
    <property type="entry name" value="MFS_Efflux_Transporters"/>
</dbReference>
<accession>A0ABD5SXW0</accession>
<dbReference type="Gene3D" id="1.20.1250.20">
    <property type="entry name" value="MFS general substrate transporter like domains"/>
    <property type="match status" value="2"/>
</dbReference>
<reference evidence="8 9" key="1">
    <citation type="journal article" date="2019" name="Int. J. Syst. Evol. Microbiol.">
        <title>The Global Catalogue of Microorganisms (GCM) 10K type strain sequencing project: providing services to taxonomists for standard genome sequencing and annotation.</title>
        <authorList>
            <consortium name="The Broad Institute Genomics Platform"/>
            <consortium name="The Broad Institute Genome Sequencing Center for Infectious Disease"/>
            <person name="Wu L."/>
            <person name="Ma J."/>
        </authorList>
    </citation>
    <scope>NUCLEOTIDE SEQUENCE [LARGE SCALE GENOMIC DNA]</scope>
    <source>
        <strain evidence="8 9">PJ61</strain>
    </source>
</reference>
<evidence type="ECO:0000256" key="6">
    <source>
        <dbReference type="SAM" id="Phobius"/>
    </source>
</evidence>
<feature type="transmembrane region" description="Helical" evidence="6">
    <location>
        <begin position="336"/>
        <end position="358"/>
    </location>
</feature>
<feature type="transmembrane region" description="Helical" evidence="6">
    <location>
        <begin position="72"/>
        <end position="91"/>
    </location>
</feature>
<feature type="transmembrane region" description="Helical" evidence="6">
    <location>
        <begin position="297"/>
        <end position="315"/>
    </location>
</feature>
<evidence type="ECO:0000313" key="8">
    <source>
        <dbReference type="EMBL" id="MFC6770053.1"/>
    </source>
</evidence>
<feature type="transmembrane region" description="Helical" evidence="6">
    <location>
        <begin position="250"/>
        <end position="267"/>
    </location>
</feature>
<dbReference type="InterPro" id="IPR036259">
    <property type="entry name" value="MFS_trans_sf"/>
</dbReference>
<dbReference type="GO" id="GO:0005886">
    <property type="term" value="C:plasma membrane"/>
    <property type="evidence" value="ECO:0007669"/>
    <property type="project" value="UniProtKB-SubCell"/>
</dbReference>
<feature type="domain" description="Major facilitator superfamily (MFS) profile" evidence="7">
    <location>
        <begin position="7"/>
        <end position="390"/>
    </location>
</feature>